<dbReference type="GO" id="GO:0006813">
    <property type="term" value="P:potassium ion transport"/>
    <property type="evidence" value="ECO:0000318"/>
    <property type="project" value="GO_Central"/>
</dbReference>
<dbReference type="GO" id="GO:0005886">
    <property type="term" value="C:plasma membrane"/>
    <property type="evidence" value="ECO:0007669"/>
    <property type="project" value="UniProtKB-SubCell"/>
</dbReference>
<evidence type="ECO:0000256" key="3">
    <source>
        <dbReference type="ARBA" id="ARBA00022448"/>
    </source>
</evidence>
<feature type="transmembrane region" description="Helical" evidence="10">
    <location>
        <begin position="562"/>
        <end position="583"/>
    </location>
</feature>
<evidence type="ECO:0000256" key="1">
    <source>
        <dbReference type="ARBA" id="ARBA00004651"/>
    </source>
</evidence>
<feature type="transmembrane region" description="Helical" evidence="10">
    <location>
        <begin position="302"/>
        <end position="326"/>
    </location>
</feature>
<feature type="region of interest" description="Disordered" evidence="11">
    <location>
        <begin position="23"/>
        <end position="73"/>
    </location>
</feature>
<dbReference type="GO" id="GO:0015079">
    <property type="term" value="F:potassium ion transmembrane transporter activity"/>
    <property type="evidence" value="ECO:0000318"/>
    <property type="project" value="GO_Central"/>
</dbReference>
<feature type="region of interest" description="Disordered" evidence="11">
    <location>
        <begin position="762"/>
        <end position="788"/>
    </location>
</feature>
<keyword evidence="3" id="KW-0813">Transport</keyword>
<feature type="transmembrane region" description="Helical" evidence="10">
    <location>
        <begin position="352"/>
        <end position="371"/>
    </location>
</feature>
<keyword evidence="15" id="KW-1185">Reference proteome</keyword>
<evidence type="ECO:0000259" key="13">
    <source>
        <dbReference type="Pfam" id="PF22776"/>
    </source>
</evidence>
<dbReference type="PANTHER" id="PTHR30540:SF8">
    <property type="entry name" value="POTASSIUM TRANSPORTER 7"/>
    <property type="match status" value="1"/>
</dbReference>
<feature type="transmembrane region" description="Helical" evidence="10">
    <location>
        <begin position="506"/>
        <end position="528"/>
    </location>
</feature>
<proteinExistence type="inferred from homology"/>
<evidence type="ECO:0000313" key="15">
    <source>
        <dbReference type="Proteomes" id="UP000006729"/>
    </source>
</evidence>
<evidence type="ECO:0000256" key="8">
    <source>
        <dbReference type="ARBA" id="ARBA00023065"/>
    </source>
</evidence>
<feature type="transmembrane region" description="Helical" evidence="10">
    <location>
        <begin position="383"/>
        <end position="405"/>
    </location>
</feature>
<evidence type="ECO:0000256" key="7">
    <source>
        <dbReference type="ARBA" id="ARBA00022989"/>
    </source>
</evidence>
<dbReference type="Pfam" id="PF22776">
    <property type="entry name" value="K_trans_C"/>
    <property type="match status" value="1"/>
</dbReference>
<feature type="transmembrane region" description="Helical" evidence="10">
    <location>
        <begin position="237"/>
        <end position="259"/>
    </location>
</feature>
<dbReference type="PANTHER" id="PTHR30540">
    <property type="entry name" value="OSMOTIC STRESS POTASSIUM TRANSPORTER"/>
    <property type="match status" value="1"/>
</dbReference>
<feature type="transmembrane region" description="Helical" evidence="10">
    <location>
        <begin position="535"/>
        <end position="556"/>
    </location>
</feature>
<evidence type="ECO:0000256" key="10">
    <source>
        <dbReference type="RuleBase" id="RU321113"/>
    </source>
</evidence>
<evidence type="ECO:0000256" key="9">
    <source>
        <dbReference type="ARBA" id="ARBA00023136"/>
    </source>
</evidence>
<keyword evidence="6 10" id="KW-0630">Potassium</keyword>
<feature type="transmembrane region" description="Helical" evidence="10">
    <location>
        <begin position="425"/>
        <end position="444"/>
    </location>
</feature>
<dbReference type="Pfam" id="PF02705">
    <property type="entry name" value="K_trans"/>
    <property type="match status" value="1"/>
</dbReference>
<evidence type="ECO:0000256" key="4">
    <source>
        <dbReference type="ARBA" id="ARBA00022538"/>
    </source>
</evidence>
<keyword evidence="7 10" id="KW-1133">Transmembrane helix</keyword>
<accession>A0A3N7ED26</accession>
<evidence type="ECO:0000256" key="5">
    <source>
        <dbReference type="ARBA" id="ARBA00022692"/>
    </source>
</evidence>
<evidence type="ECO:0000259" key="12">
    <source>
        <dbReference type="Pfam" id="PF02705"/>
    </source>
</evidence>
<keyword evidence="5 10" id="KW-0812">Transmembrane</keyword>
<name>A0A3N7ED26_POPTR</name>
<feature type="compositionally biased region" description="Acidic residues" evidence="11">
    <location>
        <begin position="59"/>
        <end position="68"/>
    </location>
</feature>
<dbReference type="InterPro" id="IPR003855">
    <property type="entry name" value="K+_transporter"/>
</dbReference>
<dbReference type="InterPro" id="IPR053951">
    <property type="entry name" value="K_trans_N"/>
</dbReference>
<dbReference type="InterPro" id="IPR053952">
    <property type="entry name" value="K_trans_C"/>
</dbReference>
<comment type="function">
    <text evidence="10">Potassium transporter.</text>
</comment>
<feature type="domain" description="K+ potassium transporter integral membrane" evidence="12">
    <location>
        <begin position="111"/>
        <end position="599"/>
    </location>
</feature>
<evidence type="ECO:0000256" key="11">
    <source>
        <dbReference type="SAM" id="MobiDB-lite"/>
    </source>
</evidence>
<dbReference type="Proteomes" id="UP000006729">
    <property type="component" value="Chromosome 1"/>
</dbReference>
<dbReference type="NCBIfam" id="TIGR00794">
    <property type="entry name" value="kup"/>
    <property type="match status" value="1"/>
</dbReference>
<evidence type="ECO:0000256" key="2">
    <source>
        <dbReference type="ARBA" id="ARBA00008440"/>
    </source>
</evidence>
<protein>
    <recommendedName>
        <fullName evidence="10">Potassium transporter</fullName>
    </recommendedName>
</protein>
<dbReference type="InParanoid" id="A0A3N7ED26"/>
<feature type="transmembrane region" description="Helical" evidence="10">
    <location>
        <begin position="279"/>
        <end position="295"/>
    </location>
</feature>
<feature type="transmembrane region" description="Helical" evidence="10">
    <location>
        <begin position="109"/>
        <end position="129"/>
    </location>
</feature>
<evidence type="ECO:0000256" key="6">
    <source>
        <dbReference type="ARBA" id="ARBA00022958"/>
    </source>
</evidence>
<organism evidence="14 15">
    <name type="scientific">Populus trichocarpa</name>
    <name type="common">Western balsam poplar</name>
    <name type="synonym">Populus balsamifera subsp. trichocarpa</name>
    <dbReference type="NCBI Taxonomy" id="3694"/>
    <lineage>
        <taxon>Eukaryota</taxon>
        <taxon>Viridiplantae</taxon>
        <taxon>Streptophyta</taxon>
        <taxon>Embryophyta</taxon>
        <taxon>Tracheophyta</taxon>
        <taxon>Spermatophyta</taxon>
        <taxon>Magnoliopsida</taxon>
        <taxon>eudicotyledons</taxon>
        <taxon>Gunneridae</taxon>
        <taxon>Pentapetalae</taxon>
        <taxon>rosids</taxon>
        <taxon>fabids</taxon>
        <taxon>Malpighiales</taxon>
        <taxon>Salicaceae</taxon>
        <taxon>Saliceae</taxon>
        <taxon>Populus</taxon>
    </lineage>
</organism>
<sequence length="924" mass="103332">MAEENGVGRSEINGRFASNDSMELRWVFQDDDDDDDDDSVMDDDNGNDNSRQRHGGGLESDEEDEEDTGEQRLFRTGPLIDSFDVEALEIPSAHRNDNYYEELGVGRRIILAFQTLGVVFGDVGTSPLYTFGVMFTKAPINGEEDVVGALSLVLYTLILIPLLKYVLVVLWANDDGEGGTFALYSLICRHAKVNLLPNQLPSDARISSFRLKVPSPELERSLKIKERLETSVTLKRLLLMLVLAGTSMLIADGVVTPAMSVMSAVGGLKVGVAAIEQEHVVMISVAFLVILFSVQKFGTSKVGLVVGPALFLWFCSLAAIGIYNLVKYDSSVLRAFNPVHIYYFFKRNSTKAWRALGGCLLCATGSEAMFADLCYFSVRSVQLTFVFLVLPCLLLGYLGQAAYLVEHHTENMAELAFFSSVPSGVFWPVFLIANLAALIASRTMTTATFSCIKQSTALGCFPRLKIIHTSRKFMGQIYIPVINWFLLVVCLVFVCSISSITEMGNAYGIAELGVMMMTVILVTIVMLLIWQINIIIVLSFLVIFLGIELAFFSSVLGGMGDGSWIILVFAVVMFLIMLVWNYGSKLKYETEVKQKLSMDLMRELGPNLGTIRAPGIGLLYNELVKGIPAIFGHFLTTLPAIHSMIIFVSVKYVPVPVVPQGERFLFRRVCPKGYHIFRCIARYGYKDARKENQQAFEQLLIESLEKFIRREAQERLLESDGDDDTDYEDDSSSTRVLIAPNGSVYSLGVPLLAEYSNTSKPISEASTSEAAKPGTPGDPTGSDAEQSLERELSFVRKAKESGVVYLLGHGNIRARKDSWFIKKLVVNYFYAFLRKNCRRGIANMSVPHSHLMQIWYVRNQRKKQAPKETSTSSITTRSMLNQLQWRPRPENAQWNFMWAWHVGSTKVSFSSSRARFFYWQNAEY</sequence>
<reference evidence="14 15" key="1">
    <citation type="journal article" date="2006" name="Science">
        <title>The genome of black cottonwood, Populus trichocarpa (Torr. &amp; Gray).</title>
        <authorList>
            <person name="Tuskan G.A."/>
            <person name="Difazio S."/>
            <person name="Jansson S."/>
            <person name="Bohlmann J."/>
            <person name="Grigoriev I."/>
            <person name="Hellsten U."/>
            <person name="Putnam N."/>
            <person name="Ralph S."/>
            <person name="Rombauts S."/>
            <person name="Salamov A."/>
            <person name="Schein J."/>
            <person name="Sterck L."/>
            <person name="Aerts A."/>
            <person name="Bhalerao R.R."/>
            <person name="Bhalerao R.P."/>
            <person name="Blaudez D."/>
            <person name="Boerjan W."/>
            <person name="Brun A."/>
            <person name="Brunner A."/>
            <person name="Busov V."/>
            <person name="Campbell M."/>
            <person name="Carlson J."/>
            <person name="Chalot M."/>
            <person name="Chapman J."/>
            <person name="Chen G.L."/>
            <person name="Cooper D."/>
            <person name="Coutinho P.M."/>
            <person name="Couturier J."/>
            <person name="Covert S."/>
            <person name="Cronk Q."/>
            <person name="Cunningham R."/>
            <person name="Davis J."/>
            <person name="Degroeve S."/>
            <person name="Dejardin A."/>
            <person name="Depamphilis C."/>
            <person name="Detter J."/>
            <person name="Dirks B."/>
            <person name="Dubchak I."/>
            <person name="Duplessis S."/>
            <person name="Ehlting J."/>
            <person name="Ellis B."/>
            <person name="Gendler K."/>
            <person name="Goodstein D."/>
            <person name="Gribskov M."/>
            <person name="Grimwood J."/>
            <person name="Groover A."/>
            <person name="Gunter L."/>
            <person name="Hamberger B."/>
            <person name="Heinze B."/>
            <person name="Helariutta Y."/>
            <person name="Henrissat B."/>
            <person name="Holligan D."/>
            <person name="Holt R."/>
            <person name="Huang W."/>
            <person name="Islam-Faridi N."/>
            <person name="Jones S."/>
            <person name="Jones-Rhoades M."/>
            <person name="Jorgensen R."/>
            <person name="Joshi C."/>
            <person name="Kangasjarvi J."/>
            <person name="Karlsson J."/>
            <person name="Kelleher C."/>
            <person name="Kirkpatrick R."/>
            <person name="Kirst M."/>
            <person name="Kohler A."/>
            <person name="Kalluri U."/>
            <person name="Larimer F."/>
            <person name="Leebens-Mack J."/>
            <person name="Leple J.C."/>
            <person name="Locascio P."/>
            <person name="Lou Y."/>
            <person name="Lucas S."/>
            <person name="Martin F."/>
            <person name="Montanini B."/>
            <person name="Napoli C."/>
            <person name="Nelson D.R."/>
            <person name="Nelson C."/>
            <person name="Nieminen K."/>
            <person name="Nilsson O."/>
            <person name="Pereda V."/>
            <person name="Peter G."/>
            <person name="Philippe R."/>
            <person name="Pilate G."/>
            <person name="Poliakov A."/>
            <person name="Razumovskaya J."/>
            <person name="Richardson P."/>
            <person name="Rinaldi C."/>
            <person name="Ritland K."/>
            <person name="Rouze P."/>
            <person name="Ryaboy D."/>
            <person name="Schmutz J."/>
            <person name="Schrader J."/>
            <person name="Segerman B."/>
            <person name="Shin H."/>
            <person name="Siddiqui A."/>
            <person name="Sterky F."/>
            <person name="Terry A."/>
            <person name="Tsai C.J."/>
            <person name="Uberbacher E."/>
            <person name="Unneberg P."/>
            <person name="Vahala J."/>
            <person name="Wall K."/>
            <person name="Wessler S."/>
            <person name="Yang G."/>
            <person name="Yin T."/>
            <person name="Douglas C."/>
            <person name="Marra M."/>
            <person name="Sandberg G."/>
            <person name="Van de Peer Y."/>
            <person name="Rokhsar D."/>
        </authorList>
    </citation>
    <scope>NUCLEOTIDE SEQUENCE [LARGE SCALE GENOMIC DNA]</scope>
    <source>
        <strain evidence="15">cv. Nisqually</strain>
    </source>
</reference>
<dbReference type="EMBL" id="CM009290">
    <property type="protein sequence ID" value="RQO85129.1"/>
    <property type="molecule type" value="Genomic_DNA"/>
</dbReference>
<dbReference type="GO" id="GO:0016020">
    <property type="term" value="C:membrane"/>
    <property type="evidence" value="ECO:0000318"/>
    <property type="project" value="GO_Central"/>
</dbReference>
<keyword evidence="4 10" id="KW-0633">Potassium transport</keyword>
<dbReference type="FunCoup" id="A0A3N7ED26">
    <property type="interactions" value="1070"/>
</dbReference>
<dbReference type="AlphaFoldDB" id="A0A3N7ED26"/>
<comment type="similarity">
    <text evidence="2 10">Belongs to the HAK/KUP transporter (TC 2.A.72.3) family.</text>
</comment>
<feature type="transmembrane region" description="Helical" evidence="10">
    <location>
        <begin position="149"/>
        <end position="172"/>
    </location>
</feature>
<feature type="compositionally biased region" description="Acidic residues" evidence="11">
    <location>
        <begin position="29"/>
        <end position="46"/>
    </location>
</feature>
<evidence type="ECO:0000313" key="14">
    <source>
        <dbReference type="EMBL" id="RQO85129.1"/>
    </source>
</evidence>
<feature type="domain" description="K+ potassium transporter C-terminal" evidence="13">
    <location>
        <begin position="614"/>
        <end position="854"/>
    </location>
</feature>
<feature type="transmembrane region" description="Helical" evidence="10">
    <location>
        <begin position="477"/>
        <end position="500"/>
    </location>
</feature>
<keyword evidence="9 10" id="KW-0472">Membrane</keyword>
<keyword evidence="8 10" id="KW-0406">Ion transport</keyword>
<comment type="subcellular location">
    <subcellularLocation>
        <location evidence="1">Cell membrane</location>
        <topology evidence="1">Multi-pass membrane protein</topology>
    </subcellularLocation>
    <subcellularLocation>
        <location evidence="10">Membrane</location>
        <topology evidence="10">Multi-pass membrane protein</topology>
    </subcellularLocation>
</comment>
<gene>
    <name evidence="14" type="ORF">POPTR_001G205500</name>
</gene>